<dbReference type="Gene3D" id="3.30.40.10">
    <property type="entry name" value="Zinc/RING finger domain, C3HC4 (zinc finger)"/>
    <property type="match status" value="1"/>
</dbReference>
<evidence type="ECO:0000313" key="8">
    <source>
        <dbReference type="Proteomes" id="UP000594262"/>
    </source>
</evidence>
<sequence>MAYYVYPVYVLASLIVLILSIIFTIYSMHFYKFVKSRIVFIKLEPEENNLNNWTFDLYPFTSSRIWKVFGYAIVCLPATFQQASTILVCQCKVIKFKTVLPKTCCDETKGMITPALKKKFLPTIEDEHDSVCKKNQLLEPNQPPIITVKTCCKNEEINDEQTDDCKDELENDVSYDDKNIKESEPLKSSNAESGVKQLTEEPERKKTSLPGKIIQSFRKNHLRSNISESRPKSTIISIDPEEPNSINDPNISIMSIDNLCESEYFIIPEAKPLQTLVVFNEPFNSSCPICLDDFELDEEIALLACHHGYHKDCLNKALRQNASCPYCKSESNVRTFRVSEEIPLLWQTMSRRNSSAVNV</sequence>
<reference evidence="7" key="1">
    <citation type="submission" date="2021-01" db="UniProtKB">
        <authorList>
            <consortium name="EnsemblMetazoa"/>
        </authorList>
    </citation>
    <scope>IDENTIFICATION</scope>
</reference>
<feature type="transmembrane region" description="Helical" evidence="5">
    <location>
        <begin position="6"/>
        <end position="28"/>
    </location>
</feature>
<dbReference type="GO" id="GO:0061630">
    <property type="term" value="F:ubiquitin protein ligase activity"/>
    <property type="evidence" value="ECO:0007669"/>
    <property type="project" value="TreeGrafter"/>
</dbReference>
<dbReference type="GO" id="GO:0008270">
    <property type="term" value="F:zinc ion binding"/>
    <property type="evidence" value="ECO:0007669"/>
    <property type="project" value="UniProtKB-KW"/>
</dbReference>
<dbReference type="InterPro" id="IPR013083">
    <property type="entry name" value="Znf_RING/FYVE/PHD"/>
</dbReference>
<keyword evidence="1 3" id="KW-0479">Metal-binding</keyword>
<proteinExistence type="predicted"/>
<keyword evidence="8" id="KW-1185">Reference proteome</keyword>
<feature type="domain" description="RING-type" evidence="6">
    <location>
        <begin position="287"/>
        <end position="328"/>
    </location>
</feature>
<keyword evidence="5" id="KW-0812">Transmembrane</keyword>
<dbReference type="GO" id="GO:0006511">
    <property type="term" value="P:ubiquitin-dependent protein catabolic process"/>
    <property type="evidence" value="ECO:0007669"/>
    <property type="project" value="TreeGrafter"/>
</dbReference>
<keyword evidence="5" id="KW-0472">Membrane</keyword>
<accession>A0A7M5WY47</accession>
<dbReference type="AlphaFoldDB" id="A0A7M5WY47"/>
<evidence type="ECO:0000256" key="4">
    <source>
        <dbReference type="SAM" id="MobiDB-lite"/>
    </source>
</evidence>
<evidence type="ECO:0000259" key="6">
    <source>
        <dbReference type="PROSITE" id="PS50089"/>
    </source>
</evidence>
<name>A0A7M5WY47_9CNID</name>
<feature type="region of interest" description="Disordered" evidence="4">
    <location>
        <begin position="163"/>
        <end position="208"/>
    </location>
</feature>
<feature type="compositionally biased region" description="Basic and acidic residues" evidence="4">
    <location>
        <begin position="175"/>
        <end position="185"/>
    </location>
</feature>
<dbReference type="EnsemblMetazoa" id="CLYHEMT014947.1">
    <property type="protein sequence ID" value="CLYHEMP014947.1"/>
    <property type="gene ID" value="CLYHEMG014947"/>
</dbReference>
<organism evidence="7 8">
    <name type="scientific">Clytia hemisphaerica</name>
    <dbReference type="NCBI Taxonomy" id="252671"/>
    <lineage>
        <taxon>Eukaryota</taxon>
        <taxon>Metazoa</taxon>
        <taxon>Cnidaria</taxon>
        <taxon>Hydrozoa</taxon>
        <taxon>Hydroidolina</taxon>
        <taxon>Leptothecata</taxon>
        <taxon>Obeliida</taxon>
        <taxon>Clytiidae</taxon>
        <taxon>Clytia</taxon>
    </lineage>
</organism>
<dbReference type="InterPro" id="IPR051826">
    <property type="entry name" value="E3_ubiquitin-ligase_domain"/>
</dbReference>
<dbReference type="Proteomes" id="UP000594262">
    <property type="component" value="Unplaced"/>
</dbReference>
<evidence type="ECO:0000256" key="5">
    <source>
        <dbReference type="SAM" id="Phobius"/>
    </source>
</evidence>
<dbReference type="Pfam" id="PF13639">
    <property type="entry name" value="zf-RING_2"/>
    <property type="match status" value="1"/>
</dbReference>
<dbReference type="SUPFAM" id="SSF57850">
    <property type="entry name" value="RING/U-box"/>
    <property type="match status" value="1"/>
</dbReference>
<evidence type="ECO:0000256" key="3">
    <source>
        <dbReference type="PROSITE-ProRule" id="PRU00175"/>
    </source>
</evidence>
<keyword evidence="1 3" id="KW-0863">Zinc-finger</keyword>
<dbReference type="PANTHER" id="PTHR22765:SF434">
    <property type="entry name" value="GB|AAD18119.1-RELATED"/>
    <property type="match status" value="1"/>
</dbReference>
<keyword evidence="5" id="KW-1133">Transmembrane helix</keyword>
<dbReference type="OrthoDB" id="290834at2759"/>
<dbReference type="PANTHER" id="PTHR22765">
    <property type="entry name" value="RING FINGER AND PROTEASE ASSOCIATED DOMAIN-CONTAINING"/>
    <property type="match status" value="1"/>
</dbReference>
<feature type="compositionally biased region" description="Acidic residues" evidence="4">
    <location>
        <begin position="163"/>
        <end position="174"/>
    </location>
</feature>
<protein>
    <recommendedName>
        <fullName evidence="6">RING-type domain-containing protein</fullName>
    </recommendedName>
</protein>
<keyword evidence="2" id="KW-0862">Zinc</keyword>
<evidence type="ECO:0000256" key="2">
    <source>
        <dbReference type="ARBA" id="ARBA00022833"/>
    </source>
</evidence>
<dbReference type="InterPro" id="IPR001841">
    <property type="entry name" value="Znf_RING"/>
</dbReference>
<evidence type="ECO:0000256" key="1">
    <source>
        <dbReference type="ARBA" id="ARBA00022771"/>
    </source>
</evidence>
<evidence type="ECO:0000313" key="7">
    <source>
        <dbReference type="EnsemblMetazoa" id="CLYHEMP014947.1"/>
    </source>
</evidence>
<dbReference type="SMART" id="SM00184">
    <property type="entry name" value="RING"/>
    <property type="match status" value="1"/>
</dbReference>
<dbReference type="PROSITE" id="PS50089">
    <property type="entry name" value="ZF_RING_2"/>
    <property type="match status" value="1"/>
</dbReference>